<dbReference type="Proteomes" id="UP000288079">
    <property type="component" value="Unassembled WGS sequence"/>
</dbReference>
<name>A0A401LY01_9BACE</name>
<feature type="signal peptide" evidence="1">
    <location>
        <begin position="1"/>
        <end position="21"/>
    </location>
</feature>
<evidence type="ECO:0000256" key="1">
    <source>
        <dbReference type="SAM" id="SignalP"/>
    </source>
</evidence>
<reference evidence="2 3" key="1">
    <citation type="submission" date="2018-10" db="EMBL/GenBank/DDBJ databases">
        <title>Draft Genome Sequence of Bacteroides sp. KCTC 15687.</title>
        <authorList>
            <person name="Yu S.Y."/>
            <person name="Kim J.S."/>
            <person name="Oh B.S."/>
            <person name="Park S.H."/>
            <person name="Kang S.W."/>
            <person name="Park J.E."/>
            <person name="Choi S.H."/>
            <person name="Han K.I."/>
            <person name="Lee K.C."/>
            <person name="Eom M.K."/>
            <person name="Suh M.K."/>
            <person name="Lee D.H."/>
            <person name="Yoon H."/>
            <person name="Kim B."/>
            <person name="Yang S.J."/>
            <person name="Lee J.S."/>
            <person name="Lee J.H."/>
        </authorList>
    </citation>
    <scope>NUCLEOTIDE SEQUENCE [LARGE SCALE GENOMIC DNA]</scope>
    <source>
        <strain evidence="2 3">KCTC 15687</strain>
    </source>
</reference>
<organism evidence="2 3">
    <name type="scientific">Bacteroides faecalis</name>
    <dbReference type="NCBI Taxonomy" id="2447885"/>
    <lineage>
        <taxon>Bacteria</taxon>
        <taxon>Pseudomonadati</taxon>
        <taxon>Bacteroidota</taxon>
        <taxon>Bacteroidia</taxon>
        <taxon>Bacteroidales</taxon>
        <taxon>Bacteroidaceae</taxon>
        <taxon>Bacteroides</taxon>
    </lineage>
</organism>
<keyword evidence="1" id="KW-0732">Signal</keyword>
<evidence type="ECO:0000313" key="2">
    <source>
        <dbReference type="EMBL" id="GCB36418.1"/>
    </source>
</evidence>
<protein>
    <recommendedName>
        <fullName evidence="4">DUF3221 domain-containing protein</fullName>
    </recommendedName>
</protein>
<gene>
    <name evidence="2" type="ORF">KGMB02408_33630</name>
</gene>
<dbReference type="EMBL" id="BHWB01000011">
    <property type="protein sequence ID" value="GCB36418.1"/>
    <property type="molecule type" value="Genomic_DNA"/>
</dbReference>
<keyword evidence="3" id="KW-1185">Reference proteome</keyword>
<dbReference type="AlphaFoldDB" id="A0A401LY01"/>
<evidence type="ECO:0008006" key="4">
    <source>
        <dbReference type="Google" id="ProtNLM"/>
    </source>
</evidence>
<sequence>MFMNKAIVSLAVIVMVYFSSCQPKSGQTSNNEDQVIDSITAHTEDEKVITGVIEDASMNNFMLITEKGDTIFISTMDQEPSEVSGFELGDTVKVNYIEEEEEPGLNTIVTAKKVVIIGKENKTGK</sequence>
<comment type="caution">
    <text evidence="2">The sequence shown here is derived from an EMBL/GenBank/DDBJ whole genome shotgun (WGS) entry which is preliminary data.</text>
</comment>
<feature type="chain" id="PRO_5019449634" description="DUF3221 domain-containing protein" evidence="1">
    <location>
        <begin position="22"/>
        <end position="125"/>
    </location>
</feature>
<evidence type="ECO:0000313" key="3">
    <source>
        <dbReference type="Proteomes" id="UP000288079"/>
    </source>
</evidence>
<accession>A0A401LY01</accession>
<proteinExistence type="predicted"/>